<dbReference type="EMBL" id="UINC01023150">
    <property type="protein sequence ID" value="SVA94233.1"/>
    <property type="molecule type" value="Genomic_DNA"/>
</dbReference>
<feature type="transmembrane region" description="Helical" evidence="5">
    <location>
        <begin position="94"/>
        <end position="113"/>
    </location>
</feature>
<evidence type="ECO:0000256" key="2">
    <source>
        <dbReference type="ARBA" id="ARBA00022692"/>
    </source>
</evidence>
<evidence type="ECO:0000256" key="1">
    <source>
        <dbReference type="ARBA" id="ARBA00004141"/>
    </source>
</evidence>
<dbReference type="AlphaFoldDB" id="A0A381ZZU8"/>
<dbReference type="PANTHER" id="PTHR43461">
    <property type="entry name" value="TRANSMEMBRANE PROTEIN 256"/>
    <property type="match status" value="1"/>
</dbReference>
<accession>A0A381ZZU8</accession>
<keyword evidence="3 5" id="KW-1133">Transmembrane helix</keyword>
<name>A0A381ZZU8_9ZZZZ</name>
<sequence length="118" mass="13035">MLIIKTGIIFCMLSVFIGALGAHSLENMIGDKIDTFKTGVQYHMFHGLGLILIGILSKVFEIDMSSVGYLFIVGIILFSGSLYLISIYKYSSLGIIAPVGGLSFIIGWIILFYRINNY</sequence>
<dbReference type="GO" id="GO:0005886">
    <property type="term" value="C:plasma membrane"/>
    <property type="evidence" value="ECO:0007669"/>
    <property type="project" value="TreeGrafter"/>
</dbReference>
<dbReference type="PANTHER" id="PTHR43461:SF1">
    <property type="entry name" value="TRANSMEMBRANE PROTEIN 256"/>
    <property type="match status" value="1"/>
</dbReference>
<reference evidence="6" key="1">
    <citation type="submission" date="2018-05" db="EMBL/GenBank/DDBJ databases">
        <authorList>
            <person name="Lanie J.A."/>
            <person name="Ng W.-L."/>
            <person name="Kazmierczak K.M."/>
            <person name="Andrzejewski T.M."/>
            <person name="Davidsen T.M."/>
            <person name="Wayne K.J."/>
            <person name="Tettelin H."/>
            <person name="Glass J.I."/>
            <person name="Rusch D."/>
            <person name="Podicherti R."/>
            <person name="Tsui H.-C.T."/>
            <person name="Winkler M.E."/>
        </authorList>
    </citation>
    <scope>NUCLEOTIDE SEQUENCE</scope>
</reference>
<protein>
    <recommendedName>
        <fullName evidence="7">DUF423 domain-containing protein</fullName>
    </recommendedName>
</protein>
<comment type="subcellular location">
    <subcellularLocation>
        <location evidence="1">Membrane</location>
        <topology evidence="1">Multi-pass membrane protein</topology>
    </subcellularLocation>
</comment>
<feature type="transmembrane region" description="Helical" evidence="5">
    <location>
        <begin position="40"/>
        <end position="60"/>
    </location>
</feature>
<proteinExistence type="predicted"/>
<organism evidence="6">
    <name type="scientific">marine metagenome</name>
    <dbReference type="NCBI Taxonomy" id="408172"/>
    <lineage>
        <taxon>unclassified sequences</taxon>
        <taxon>metagenomes</taxon>
        <taxon>ecological metagenomes</taxon>
    </lineage>
</organism>
<keyword evidence="2 5" id="KW-0812">Transmembrane</keyword>
<evidence type="ECO:0000256" key="4">
    <source>
        <dbReference type="ARBA" id="ARBA00023136"/>
    </source>
</evidence>
<feature type="transmembrane region" description="Helical" evidence="5">
    <location>
        <begin position="67"/>
        <end position="88"/>
    </location>
</feature>
<keyword evidence="4 5" id="KW-0472">Membrane</keyword>
<gene>
    <name evidence="6" type="ORF">METZ01_LOCUS147087</name>
</gene>
<evidence type="ECO:0000256" key="3">
    <source>
        <dbReference type="ARBA" id="ARBA00022989"/>
    </source>
</evidence>
<dbReference type="Pfam" id="PF04241">
    <property type="entry name" value="DUF423"/>
    <property type="match status" value="1"/>
</dbReference>
<evidence type="ECO:0000256" key="5">
    <source>
        <dbReference type="SAM" id="Phobius"/>
    </source>
</evidence>
<evidence type="ECO:0000313" key="6">
    <source>
        <dbReference type="EMBL" id="SVA94233.1"/>
    </source>
</evidence>
<evidence type="ECO:0008006" key="7">
    <source>
        <dbReference type="Google" id="ProtNLM"/>
    </source>
</evidence>
<dbReference type="InterPro" id="IPR006696">
    <property type="entry name" value="DUF423"/>
</dbReference>